<comment type="caution">
    <text evidence="1">The sequence shown here is derived from an EMBL/GenBank/DDBJ whole genome shotgun (WGS) entry which is preliminary data.</text>
</comment>
<sequence length="214" mass="24144">MLLVLSCSHCSLDFFNYLCTLQATFCSFRHLVNELKIYKKMKKMNVLMKSLLVCTALFMMGCNTDDGISCPEPITGELTAEETDFTGSWVLTGMEANDELDITDDNKDNPSKDVFAQYSECQRDLVYEFLNSRSYAFKQGTISTDCENKQSVTGTWSLNAKVLTLVSSCATQNITIAFNEEEDKFTYFAVVNIREVNGLVRSTKITFTFSKIQA</sequence>
<dbReference type="Proteomes" id="UP000321734">
    <property type="component" value="Unassembled WGS sequence"/>
</dbReference>
<keyword evidence="2" id="KW-1185">Reference proteome</keyword>
<dbReference type="EMBL" id="VORX01000002">
    <property type="protein sequence ID" value="TXE08969.1"/>
    <property type="molecule type" value="Genomic_DNA"/>
</dbReference>
<gene>
    <name evidence="1" type="ORF">ES711_03270</name>
</gene>
<reference evidence="1 2" key="1">
    <citation type="submission" date="2019-08" db="EMBL/GenBank/DDBJ databases">
        <title>Genome sequence of Gelidibacter salicanalis IC162T.</title>
        <authorList>
            <person name="Bowman J.P."/>
        </authorList>
    </citation>
    <scope>NUCLEOTIDE SEQUENCE [LARGE SCALE GENOMIC DNA]</scope>
    <source>
        <strain evidence="1 2">IC162</strain>
    </source>
</reference>
<dbReference type="InterPro" id="IPR032168">
    <property type="entry name" value="DUF5004"/>
</dbReference>
<dbReference type="AlphaFoldDB" id="A0A5C7AMG9"/>
<dbReference type="OrthoDB" id="1447101at2"/>
<name>A0A5C7AMG9_9FLAO</name>
<organism evidence="1 2">
    <name type="scientific">Gelidibacter salicanalis</name>
    <dbReference type="NCBI Taxonomy" id="291193"/>
    <lineage>
        <taxon>Bacteria</taxon>
        <taxon>Pseudomonadati</taxon>
        <taxon>Bacteroidota</taxon>
        <taxon>Flavobacteriia</taxon>
        <taxon>Flavobacteriales</taxon>
        <taxon>Flavobacteriaceae</taxon>
        <taxon>Gelidibacter</taxon>
    </lineage>
</organism>
<evidence type="ECO:0000313" key="1">
    <source>
        <dbReference type="EMBL" id="TXE08969.1"/>
    </source>
</evidence>
<accession>A0A5C7AMG9</accession>
<dbReference type="Pfam" id="PF16395">
    <property type="entry name" value="DUF5004"/>
    <property type="match status" value="1"/>
</dbReference>
<evidence type="ECO:0000313" key="2">
    <source>
        <dbReference type="Proteomes" id="UP000321734"/>
    </source>
</evidence>
<protein>
    <submittedName>
        <fullName evidence="1">DUF5004 domain-containing protein</fullName>
    </submittedName>
</protein>
<proteinExistence type="predicted"/>